<feature type="compositionally biased region" description="Basic and acidic residues" evidence="2">
    <location>
        <begin position="220"/>
        <end position="235"/>
    </location>
</feature>
<sequence>MPPPTSRASPQPPDSSARPNTPPSYLSALRQLESPVSPQVINLAATLTTQAENEVDEDNVSFLRRPIDPQEEWRQQNAQAEDELFEEVRAARDRLRARTAEMQSEDRDRQMRLTRVLNRLSRMEDALPYSDRVPLRNSMYDWSPPNEPAADDSAELQEILREIREQPAAPAFTGRSQADATRSEQRSRTYSSRYASEAGQPSESSLRSTQSRRHPRFSARSRETMQRYITERDAAMRSQQDGSDLSRIETSRYGWHPSSRSTERDRGLDRDIRARLDQYRRSYLENPSGSPTPSSPWLENCIKYLSKIRNSDSYEDSLYHAVDAGFVTKEFFGDNHQDFILDISTLPRPTETSWLAPGAVFSGSQHATTVTSSVTSSNIPTPTSTTLYRFRSNESPMTSTTFDAARPWMSHNPIPPHARRAGDSSTQQTQQQDRWPVKVTVHAVDWENMTLSATMEAYNVPSHPPSFPGTTLDPAASGTARPGTRTSSITTYLEGEILDLHTHTLLTESFKSSAATDATYWRKLPPFANLRDSELVHRLVSHEYISKLAQEWIFMRWKERCFVKSTSSARRRAAAAAASYAPATSSTSESTAMDTSTSTASHYSSSSNPRDQLAVGMEQDEDTGEDGCGLTISGFYYVCLRRSDGAIEGLYYDPQSSPYQHLKLNPVGGGSFPVWTFR</sequence>
<evidence type="ECO:0000313" key="3">
    <source>
        <dbReference type="EMBL" id="KAL1632354.1"/>
    </source>
</evidence>
<feature type="compositionally biased region" description="Pro residues" evidence="2">
    <location>
        <begin position="1"/>
        <end position="13"/>
    </location>
</feature>
<feature type="compositionally biased region" description="Low complexity" evidence="2">
    <location>
        <begin position="423"/>
        <end position="433"/>
    </location>
</feature>
<feature type="region of interest" description="Disordered" evidence="2">
    <location>
        <begin position="413"/>
        <end position="435"/>
    </location>
</feature>
<dbReference type="PANTHER" id="PTHR14534:SF3">
    <property type="entry name" value="GID COMPLEX SUBUNIT 4 HOMOLOG"/>
    <property type="match status" value="1"/>
</dbReference>
<evidence type="ECO:0000256" key="1">
    <source>
        <dbReference type="ARBA" id="ARBA00061469"/>
    </source>
</evidence>
<feature type="compositionally biased region" description="Basic and acidic residues" evidence="2">
    <location>
        <begin position="261"/>
        <end position="271"/>
    </location>
</feature>
<dbReference type="PANTHER" id="PTHR14534">
    <property type="entry name" value="VACUOLAR IMPORT AND DEGRADATION PROTEIN 24"/>
    <property type="match status" value="1"/>
</dbReference>
<evidence type="ECO:0008006" key="5">
    <source>
        <dbReference type="Google" id="ProtNLM"/>
    </source>
</evidence>
<protein>
    <recommendedName>
        <fullName evidence="5">Vacuolar import and degradation protein-domain-containing protein</fullName>
    </recommendedName>
</protein>
<dbReference type="EMBL" id="JAJVDC020000031">
    <property type="protein sequence ID" value="KAL1632354.1"/>
    <property type="molecule type" value="Genomic_DNA"/>
</dbReference>
<organism evidence="3 4">
    <name type="scientific">Neofusicoccum ribis</name>
    <dbReference type="NCBI Taxonomy" id="45134"/>
    <lineage>
        <taxon>Eukaryota</taxon>
        <taxon>Fungi</taxon>
        <taxon>Dikarya</taxon>
        <taxon>Ascomycota</taxon>
        <taxon>Pezizomycotina</taxon>
        <taxon>Dothideomycetes</taxon>
        <taxon>Dothideomycetes incertae sedis</taxon>
        <taxon>Botryosphaeriales</taxon>
        <taxon>Botryosphaeriaceae</taxon>
        <taxon>Neofusicoccum</taxon>
    </lineage>
</organism>
<reference evidence="3 4" key="1">
    <citation type="submission" date="2024-02" db="EMBL/GenBank/DDBJ databases">
        <title>De novo assembly and annotation of 12 fungi associated with fruit tree decline syndrome in Ontario, Canada.</title>
        <authorList>
            <person name="Sulman M."/>
            <person name="Ellouze W."/>
            <person name="Ilyukhin E."/>
        </authorList>
    </citation>
    <scope>NUCLEOTIDE SEQUENCE [LARGE SCALE GENOMIC DNA]</scope>
    <source>
        <strain evidence="3 4">M1-105</strain>
    </source>
</reference>
<feature type="compositionally biased region" description="Basic residues" evidence="2">
    <location>
        <begin position="210"/>
        <end position="219"/>
    </location>
</feature>
<feature type="region of interest" description="Disordered" evidence="2">
    <location>
        <begin position="1"/>
        <end position="25"/>
    </location>
</feature>
<name>A0ABR3SYE0_9PEZI</name>
<accession>A0ABR3SYE0</accession>
<feature type="region of interest" description="Disordered" evidence="2">
    <location>
        <begin position="165"/>
        <end position="271"/>
    </location>
</feature>
<gene>
    <name evidence="3" type="ORF">SLS56_003769</name>
</gene>
<evidence type="ECO:0000256" key="2">
    <source>
        <dbReference type="SAM" id="MobiDB-lite"/>
    </source>
</evidence>
<dbReference type="Proteomes" id="UP001521116">
    <property type="component" value="Unassembled WGS sequence"/>
</dbReference>
<comment type="caution">
    <text evidence="3">The sequence shown here is derived from an EMBL/GenBank/DDBJ whole genome shotgun (WGS) entry which is preliminary data.</text>
</comment>
<dbReference type="Pfam" id="PF09783">
    <property type="entry name" value="Vac_ImportDeg"/>
    <property type="match status" value="2"/>
</dbReference>
<feature type="compositionally biased region" description="Polar residues" evidence="2">
    <location>
        <begin position="188"/>
        <end position="209"/>
    </location>
</feature>
<evidence type="ECO:0000313" key="4">
    <source>
        <dbReference type="Proteomes" id="UP001521116"/>
    </source>
</evidence>
<keyword evidence="4" id="KW-1185">Reference proteome</keyword>
<feature type="compositionally biased region" description="Low complexity" evidence="2">
    <location>
        <begin position="585"/>
        <end position="607"/>
    </location>
</feature>
<feature type="region of interest" description="Disordered" evidence="2">
    <location>
        <begin position="585"/>
        <end position="611"/>
    </location>
</feature>
<comment type="similarity">
    <text evidence="1">Belongs to the GID4/VID24 family.</text>
</comment>
<proteinExistence type="inferred from homology"/>
<dbReference type="InterPro" id="IPR018618">
    <property type="entry name" value="GID4/10-like"/>
</dbReference>